<dbReference type="Gene3D" id="3.40.50.300">
    <property type="entry name" value="P-loop containing nucleotide triphosphate hydrolases"/>
    <property type="match status" value="1"/>
</dbReference>
<reference evidence="1" key="2">
    <citation type="submission" date="2023-01" db="EMBL/GenBank/DDBJ databases">
        <title>Draft genome sequence of Agaribacter marinus strain NBRC 110023.</title>
        <authorList>
            <person name="Sun Q."/>
            <person name="Mori K."/>
        </authorList>
    </citation>
    <scope>NUCLEOTIDE SEQUENCE</scope>
    <source>
        <strain evidence="1">NBRC 110023</strain>
    </source>
</reference>
<keyword evidence="1" id="KW-0808">Transferase</keyword>
<evidence type="ECO:0000313" key="2">
    <source>
        <dbReference type="Proteomes" id="UP001156601"/>
    </source>
</evidence>
<dbReference type="InterPro" id="IPR027600">
    <property type="entry name" value="HprK-rel_A"/>
</dbReference>
<evidence type="ECO:0000313" key="1">
    <source>
        <dbReference type="EMBL" id="GLR70915.1"/>
    </source>
</evidence>
<sequence>MTYDFVLSLPPFVFKVKNNIKFVFENACAMYGEACSEQLAGDEFIDFTLSINDGGGLRKIFKPQARFLCDEKEPFKPLTHSQAYAMLEWGMNWTVAAHEFSYVIIHSAVLEKDGKAILFPAPPGSGKSTLTAFLANNGWRLMSDEMALITPNSKTVTPFVRPICLKNASIPLAKQWFPDSVFSSIAKDTHKGDVIHMAPNKSAMLGKQQTAEIVGVVFPNYDTTKSLEIYQLNMAESYMQLVDNAFNFTAIGEPAFSTITRIIEQVRSFEIFYNDLKDVEAFLSEDVID</sequence>
<dbReference type="SUPFAM" id="SSF53795">
    <property type="entry name" value="PEP carboxykinase-like"/>
    <property type="match status" value="1"/>
</dbReference>
<reference evidence="1" key="1">
    <citation type="journal article" date="2014" name="Int. J. Syst. Evol. Microbiol.">
        <title>Complete genome sequence of Corynebacterium casei LMG S-19264T (=DSM 44701T), isolated from a smear-ripened cheese.</title>
        <authorList>
            <consortium name="US DOE Joint Genome Institute (JGI-PGF)"/>
            <person name="Walter F."/>
            <person name="Albersmeier A."/>
            <person name="Kalinowski J."/>
            <person name="Ruckert C."/>
        </authorList>
    </citation>
    <scope>NUCLEOTIDE SEQUENCE</scope>
    <source>
        <strain evidence="1">NBRC 110023</strain>
    </source>
</reference>
<proteinExistence type="predicted"/>
<name>A0AA37T339_9ALTE</name>
<gene>
    <name evidence="1" type="ORF">GCM10007852_18230</name>
</gene>
<dbReference type="AlphaFoldDB" id="A0AA37T339"/>
<dbReference type="Proteomes" id="UP001156601">
    <property type="component" value="Unassembled WGS sequence"/>
</dbReference>
<dbReference type="InterPro" id="IPR027417">
    <property type="entry name" value="P-loop_NTPase"/>
</dbReference>
<keyword evidence="1" id="KW-0418">Kinase</keyword>
<comment type="caution">
    <text evidence="1">The sequence shown here is derived from an EMBL/GenBank/DDBJ whole genome shotgun (WGS) entry which is preliminary data.</text>
</comment>
<dbReference type="GO" id="GO:0016301">
    <property type="term" value="F:kinase activity"/>
    <property type="evidence" value="ECO:0007669"/>
    <property type="project" value="UniProtKB-KW"/>
</dbReference>
<dbReference type="EMBL" id="BSOT01000005">
    <property type="protein sequence ID" value="GLR70915.1"/>
    <property type="molecule type" value="Genomic_DNA"/>
</dbReference>
<accession>A0AA37T339</accession>
<protein>
    <submittedName>
        <fullName evidence="1">HPr kinase</fullName>
    </submittedName>
</protein>
<organism evidence="1 2">
    <name type="scientific">Agaribacter marinus</name>
    <dbReference type="NCBI Taxonomy" id="1431249"/>
    <lineage>
        <taxon>Bacteria</taxon>
        <taxon>Pseudomonadati</taxon>
        <taxon>Pseudomonadota</taxon>
        <taxon>Gammaproteobacteria</taxon>
        <taxon>Alteromonadales</taxon>
        <taxon>Alteromonadaceae</taxon>
        <taxon>Agaribacter</taxon>
    </lineage>
</organism>
<keyword evidence="2" id="KW-1185">Reference proteome</keyword>
<dbReference type="NCBIfam" id="TIGR04352">
    <property type="entry name" value="HprK_rel_A"/>
    <property type="match status" value="1"/>
</dbReference>